<keyword evidence="1" id="KW-0456">Lyase</keyword>
<dbReference type="PANTHER" id="PTHR13812">
    <property type="entry name" value="KETIMINE REDUCTASE MU-CRYSTALLIN"/>
    <property type="match status" value="1"/>
</dbReference>
<name>A0A0J9E7N1_9RHOB</name>
<dbReference type="PIRSF" id="PIRSF001439">
    <property type="entry name" value="CryM"/>
    <property type="match status" value="1"/>
</dbReference>
<dbReference type="InterPro" id="IPR036291">
    <property type="entry name" value="NAD(P)-bd_dom_sf"/>
</dbReference>
<dbReference type="OrthoDB" id="9785971at2"/>
<accession>A0A0J9E7N1</accession>
<dbReference type="GO" id="GO:0008473">
    <property type="term" value="F:ornithine cyclodeaminase activity"/>
    <property type="evidence" value="ECO:0007669"/>
    <property type="project" value="UniProtKB-EC"/>
</dbReference>
<dbReference type="STRING" id="1675527.AIOL_003701"/>
<dbReference type="AlphaFoldDB" id="A0A0J9E7N1"/>
<dbReference type="PATRIC" id="fig|1675527.3.peg.3876"/>
<comment type="caution">
    <text evidence="1">The sequence shown here is derived from an EMBL/GenBank/DDBJ whole genome shotgun (WGS) entry which is preliminary data.</text>
</comment>
<proteinExistence type="predicted"/>
<dbReference type="Gene3D" id="3.30.1780.10">
    <property type="entry name" value="ornithine cyclodeaminase, domain 1"/>
    <property type="match status" value="1"/>
</dbReference>
<dbReference type="GO" id="GO:0005737">
    <property type="term" value="C:cytoplasm"/>
    <property type="evidence" value="ECO:0007669"/>
    <property type="project" value="TreeGrafter"/>
</dbReference>
<dbReference type="InterPro" id="IPR023401">
    <property type="entry name" value="ODC_N"/>
</dbReference>
<dbReference type="EMBL" id="LFTY01000002">
    <property type="protein sequence ID" value="KMW58722.1"/>
    <property type="molecule type" value="Genomic_DNA"/>
</dbReference>
<evidence type="ECO:0000313" key="2">
    <source>
        <dbReference type="Proteomes" id="UP000037178"/>
    </source>
</evidence>
<dbReference type="GO" id="GO:0042562">
    <property type="term" value="F:hormone binding"/>
    <property type="evidence" value="ECO:0007669"/>
    <property type="project" value="TreeGrafter"/>
</dbReference>
<dbReference type="RefSeq" id="WP_049644300.1">
    <property type="nucleotide sequence ID" value="NZ_LFTY01000002.1"/>
</dbReference>
<keyword evidence="2" id="KW-1185">Reference proteome</keyword>
<dbReference type="EC" id="4.3.1.12" evidence="1"/>
<dbReference type="Gene3D" id="3.40.50.720">
    <property type="entry name" value="NAD(P)-binding Rossmann-like Domain"/>
    <property type="match status" value="1"/>
</dbReference>
<dbReference type="SUPFAM" id="SSF51735">
    <property type="entry name" value="NAD(P)-binding Rossmann-fold domains"/>
    <property type="match status" value="1"/>
</dbReference>
<dbReference type="Proteomes" id="UP000037178">
    <property type="component" value="Unassembled WGS sequence"/>
</dbReference>
<dbReference type="PANTHER" id="PTHR13812:SF19">
    <property type="entry name" value="KETIMINE REDUCTASE MU-CRYSTALLIN"/>
    <property type="match status" value="1"/>
</dbReference>
<organism evidence="1 2">
    <name type="scientific">Candidatus Rhodobacter oscarellae</name>
    <dbReference type="NCBI Taxonomy" id="1675527"/>
    <lineage>
        <taxon>Bacteria</taxon>
        <taxon>Pseudomonadati</taxon>
        <taxon>Pseudomonadota</taxon>
        <taxon>Alphaproteobacteria</taxon>
        <taxon>Rhodobacterales</taxon>
        <taxon>Rhodobacter group</taxon>
        <taxon>Rhodobacter</taxon>
    </lineage>
</organism>
<reference evidence="1 2" key="1">
    <citation type="submission" date="2015-06" db="EMBL/GenBank/DDBJ databases">
        <title>Draft genome sequence of an Alphaproteobacteria species associated to the Mediterranean sponge Oscarella lobularis.</title>
        <authorList>
            <person name="Jourda C."/>
            <person name="Santini S."/>
            <person name="Claverie J.-M."/>
        </authorList>
    </citation>
    <scope>NUCLEOTIDE SEQUENCE [LARGE SCALE GENOMIC DNA]</scope>
    <source>
        <strain evidence="1">IGS</strain>
    </source>
</reference>
<protein>
    <submittedName>
        <fullName evidence="1">Ornithine cyclodeaminase</fullName>
        <ecNumber evidence="1">4.3.1.12</ecNumber>
    </submittedName>
</protein>
<dbReference type="InterPro" id="IPR003462">
    <property type="entry name" value="ODC_Mu_crystall"/>
</dbReference>
<dbReference type="Pfam" id="PF02423">
    <property type="entry name" value="OCD_Mu_crystall"/>
    <property type="match status" value="1"/>
</dbReference>
<gene>
    <name evidence="1" type="ORF">AIOL_003701</name>
</gene>
<sequence>MSDEGFLYLPDGALEALGIAPGEVADAIEKALIQKSEGALHTTPKSALLPGDARYMMSTLAVGNAEDLTVLKQVSVCPENPGRGLPAINGAIMALDAQTGLLRAILGANWITGARTAALSAVAARRLANPASKSVAFVGAGVQASTHLAAFMELFPLEEVRVYGRGAANADRLCAEAKAKGLAARRAATPQEALEGVDLVVTSVTLDYAIAPFLDAGWLKPGAFAAITDLGIPWHQESLKAFGQAVIDEREQEAASERKMIPPEIVGADLTELVSGAKPLRYDPARPSCFAFRGIALGDYAATALVLERAQAAGAGQRVTA</sequence>
<evidence type="ECO:0000313" key="1">
    <source>
        <dbReference type="EMBL" id="KMW58722.1"/>
    </source>
</evidence>